<evidence type="ECO:0000313" key="9">
    <source>
        <dbReference type="EMBL" id="KAL2829466.1"/>
    </source>
</evidence>
<reference evidence="9 10" key="1">
    <citation type="submission" date="2024-07" db="EMBL/GenBank/DDBJ databases">
        <title>Section-level genome sequencing and comparative genomics of Aspergillus sections Usti and Cavernicolus.</title>
        <authorList>
            <consortium name="Lawrence Berkeley National Laboratory"/>
            <person name="Nybo J.L."/>
            <person name="Vesth T.C."/>
            <person name="Theobald S."/>
            <person name="Frisvad J.C."/>
            <person name="Larsen T.O."/>
            <person name="Kjaerboelling I."/>
            <person name="Rothschild-Mancinelli K."/>
            <person name="Lyhne E.K."/>
            <person name="Kogle M.E."/>
            <person name="Barry K."/>
            <person name="Clum A."/>
            <person name="Na H."/>
            <person name="Ledsgaard L."/>
            <person name="Lin J."/>
            <person name="Lipzen A."/>
            <person name="Kuo A."/>
            <person name="Riley R."/>
            <person name="Mondo S."/>
            <person name="LaButti K."/>
            <person name="Haridas S."/>
            <person name="Pangalinan J."/>
            <person name="Salamov A.A."/>
            <person name="Simmons B.A."/>
            <person name="Magnuson J.K."/>
            <person name="Chen J."/>
            <person name="Drula E."/>
            <person name="Henrissat B."/>
            <person name="Wiebenga A."/>
            <person name="Lubbers R.J."/>
            <person name="Gomes A.C."/>
            <person name="Makela M.R."/>
            <person name="Stajich J."/>
            <person name="Grigoriev I.V."/>
            <person name="Mortensen U.H."/>
            <person name="De vries R.P."/>
            <person name="Baker S.E."/>
            <person name="Andersen M.R."/>
        </authorList>
    </citation>
    <scope>NUCLEOTIDE SEQUENCE [LARGE SCALE GENOMIC DNA]</scope>
    <source>
        <strain evidence="9 10">CBS 600.67</strain>
    </source>
</reference>
<proteinExistence type="inferred from homology"/>
<evidence type="ECO:0000256" key="4">
    <source>
        <dbReference type="ARBA" id="ARBA00022723"/>
    </source>
</evidence>
<dbReference type="EMBL" id="JBFXLS010000016">
    <property type="protein sequence ID" value="KAL2829466.1"/>
    <property type="molecule type" value="Genomic_DNA"/>
</dbReference>
<evidence type="ECO:0000256" key="5">
    <source>
        <dbReference type="ARBA" id="ARBA00023002"/>
    </source>
</evidence>
<evidence type="ECO:0000256" key="6">
    <source>
        <dbReference type="ARBA" id="ARBA00023004"/>
    </source>
</evidence>
<keyword evidence="3" id="KW-0349">Heme</keyword>
<evidence type="ECO:0000313" key="10">
    <source>
        <dbReference type="Proteomes" id="UP001610335"/>
    </source>
</evidence>
<evidence type="ECO:0000256" key="3">
    <source>
        <dbReference type="ARBA" id="ARBA00022617"/>
    </source>
</evidence>
<dbReference type="PANTHER" id="PTHR24304">
    <property type="entry name" value="CYTOCHROME P450 FAMILY 7"/>
    <property type="match status" value="1"/>
</dbReference>
<comment type="similarity">
    <text evidence="2">Belongs to the cytochrome P450 family.</text>
</comment>
<evidence type="ECO:0000256" key="1">
    <source>
        <dbReference type="ARBA" id="ARBA00001971"/>
    </source>
</evidence>
<gene>
    <name evidence="9" type="ORF">BDW59DRAFT_159054</name>
</gene>
<comment type="cofactor">
    <cofactor evidence="1">
        <name>heme</name>
        <dbReference type="ChEBI" id="CHEBI:30413"/>
    </cofactor>
</comment>
<dbReference type="PANTHER" id="PTHR24304:SF2">
    <property type="entry name" value="24-HYDROXYCHOLESTEROL 7-ALPHA-HYDROXYLASE"/>
    <property type="match status" value="1"/>
</dbReference>
<dbReference type="CDD" id="cd11040">
    <property type="entry name" value="CYP7_CYP8-like"/>
    <property type="match status" value="1"/>
</dbReference>
<dbReference type="SUPFAM" id="SSF48264">
    <property type="entry name" value="Cytochrome P450"/>
    <property type="match status" value="1"/>
</dbReference>
<accession>A0ABR4IP43</accession>
<dbReference type="Proteomes" id="UP001610335">
    <property type="component" value="Unassembled WGS sequence"/>
</dbReference>
<dbReference type="Gene3D" id="1.10.630.10">
    <property type="entry name" value="Cytochrome P450"/>
    <property type="match status" value="1"/>
</dbReference>
<evidence type="ECO:0000256" key="8">
    <source>
        <dbReference type="SAM" id="Phobius"/>
    </source>
</evidence>
<keyword evidence="8" id="KW-1133">Transmembrane helix</keyword>
<dbReference type="InterPro" id="IPR001128">
    <property type="entry name" value="Cyt_P450"/>
</dbReference>
<evidence type="ECO:0000256" key="7">
    <source>
        <dbReference type="ARBA" id="ARBA00023033"/>
    </source>
</evidence>
<organism evidence="9 10">
    <name type="scientific">Aspergillus cavernicola</name>
    <dbReference type="NCBI Taxonomy" id="176166"/>
    <lineage>
        <taxon>Eukaryota</taxon>
        <taxon>Fungi</taxon>
        <taxon>Dikarya</taxon>
        <taxon>Ascomycota</taxon>
        <taxon>Pezizomycotina</taxon>
        <taxon>Eurotiomycetes</taxon>
        <taxon>Eurotiomycetidae</taxon>
        <taxon>Eurotiales</taxon>
        <taxon>Aspergillaceae</taxon>
        <taxon>Aspergillus</taxon>
        <taxon>Aspergillus subgen. Nidulantes</taxon>
    </lineage>
</organism>
<evidence type="ECO:0000256" key="2">
    <source>
        <dbReference type="ARBA" id="ARBA00010617"/>
    </source>
</evidence>
<dbReference type="InterPro" id="IPR002403">
    <property type="entry name" value="Cyt_P450_E_grp-IV"/>
</dbReference>
<keyword evidence="8" id="KW-0812">Transmembrane</keyword>
<dbReference type="Pfam" id="PF00067">
    <property type="entry name" value="p450"/>
    <property type="match status" value="1"/>
</dbReference>
<sequence length="569" mass="64509">MLLESVMHHWAAWSAGGVAALLLMTFLATSLQSMRAMRDSSALCSPPIHPYWIPFLGHTVEFVRDTGGFVDRISHRYGKNIPIHVVLGPVRGYILSGTESISALLRATRSVSPKPFMALVMQNMFGTPDRAMPLYLNDDSGTGPTPISGTNVRPELRIYHHQHLQAHRFLTGEALRRLTERFMETLSGDLHTDTTIGADQWVEGPDFFVFWKNCIFRAAVKALFGSHLLSLNPSFEVDFWEYVDATPTLAKGVPKWLVPKAYAARDRVIAAIKRWHRFAAAHSDYRENGSDKPDWDEYWGSSWLKSRQQFGRDTGILDDDALASEDLALMIDYLTDPFSARANANAILAAVWFLLHIHSDADLDRRLQPELERGLRLPRSSDSPLQFDLATLMESPLIQSIYAEVLRLRVALVINRTPVRSDFRLGRWTVPRDRFIVFSTQVAAQDPQAWGPERTQHGTRPLDQFWADRFLTPDEKAKEGQKRQFSLDGLSGAWIPYGGGSFMCPGRHFAKQEMIGSVAVFQAYFELELRDREPGHVPEPDEHFYGVGVMPPKGEIPFRIRRRRGVIRT</sequence>
<comment type="caution">
    <text evidence="9">The sequence shown here is derived from an EMBL/GenBank/DDBJ whole genome shotgun (WGS) entry which is preliminary data.</text>
</comment>
<dbReference type="InterPro" id="IPR036396">
    <property type="entry name" value="Cyt_P450_sf"/>
</dbReference>
<protein>
    <submittedName>
        <fullName evidence="9">Cytochrome P450</fullName>
    </submittedName>
</protein>
<keyword evidence="6" id="KW-0408">Iron</keyword>
<feature type="transmembrane region" description="Helical" evidence="8">
    <location>
        <begin position="12"/>
        <end position="31"/>
    </location>
</feature>
<dbReference type="PRINTS" id="PR00465">
    <property type="entry name" value="EP450IV"/>
</dbReference>
<keyword evidence="5" id="KW-0560">Oxidoreductase</keyword>
<keyword evidence="4" id="KW-0479">Metal-binding</keyword>
<keyword evidence="10" id="KW-1185">Reference proteome</keyword>
<dbReference type="InterPro" id="IPR050529">
    <property type="entry name" value="CYP450_sterol_14alpha_dmase"/>
</dbReference>
<name>A0ABR4IP43_9EURO</name>
<keyword evidence="8" id="KW-0472">Membrane</keyword>
<keyword evidence="7" id="KW-0503">Monooxygenase</keyword>